<dbReference type="PROSITE" id="PS51257">
    <property type="entry name" value="PROKAR_LIPOPROTEIN"/>
    <property type="match status" value="1"/>
</dbReference>
<evidence type="ECO:0000256" key="2">
    <source>
        <dbReference type="ARBA" id="ARBA00022670"/>
    </source>
</evidence>
<dbReference type="AlphaFoldDB" id="A0A1U9JVC5"/>
<dbReference type="Gene3D" id="2.70.70.10">
    <property type="entry name" value="Glucose Permease (Domain IIA)"/>
    <property type="match status" value="1"/>
</dbReference>
<dbReference type="PANTHER" id="PTHR21666">
    <property type="entry name" value="PEPTIDASE-RELATED"/>
    <property type="match status" value="1"/>
</dbReference>
<dbReference type="EMBL" id="CP017315">
    <property type="protein sequence ID" value="AQS41809.1"/>
    <property type="molecule type" value="Genomic_DNA"/>
</dbReference>
<evidence type="ECO:0000256" key="7">
    <source>
        <dbReference type="SAM" id="Coils"/>
    </source>
</evidence>
<evidence type="ECO:0000256" key="5">
    <source>
        <dbReference type="ARBA" id="ARBA00022833"/>
    </source>
</evidence>
<dbReference type="Proteomes" id="UP000188912">
    <property type="component" value="Chromosome"/>
</dbReference>
<gene>
    <name evidence="9" type="ORF">BHV28_11210</name>
</gene>
<evidence type="ECO:0000256" key="3">
    <source>
        <dbReference type="ARBA" id="ARBA00022723"/>
    </source>
</evidence>
<reference evidence="9 10" key="2">
    <citation type="journal article" date="2016" name="Sci. Rep.">
        <title>The genome of Rhizobiales bacteria in predatory ants reveals urease gene functions but no genes for nitrogen fixation.</title>
        <authorList>
            <person name="Neuvonen M.M."/>
            <person name="Tamarit D."/>
            <person name="Naslund K."/>
            <person name="Liebig J."/>
            <person name="Feldhaar H."/>
            <person name="Moran N.A."/>
            <person name="Guy L."/>
            <person name="Andersson S.G."/>
        </authorList>
    </citation>
    <scope>NUCLEOTIDE SEQUENCE [LARGE SCALE GENOMIC DNA]</scope>
    <source>
        <strain evidence="9 10">Hsal</strain>
    </source>
</reference>
<feature type="domain" description="M23ase beta-sheet core" evidence="8">
    <location>
        <begin position="296"/>
        <end position="398"/>
    </location>
</feature>
<sequence length="405" mass="43955">MKQNLARQTKITRRFGAMSGGVVFACFVAAHSLSQVSQEDAQAHIKANQALGDVQNSISLSRERAAGLVAEVAKLQKDKDSLNTALVAAAKAERALSADIREREGRLQVLMVDKLEAEKNLHIYSKDFARALSIAERIGRNPPPAMLVHPQDALQSVRSAALLGAIVPEMQGQMQVLSNAFQELDSLTQSVAAEQTEFAAAVEARKVEQERLSLLIAEKAKLQQKSEEELAAEKAQMAELVKQARSLQELLAALDRQAEKNGSSLRLQVRTNFAALQGQLLLPVDGQLVKAFNPSTQGETYETPAGAIVTSPVEGIVRYAGAFRSYGQMLIIDAGHDYHLVLAGMGRIDVAQGQILLQGEPVGAMETQLVASTTTLGIGKKAPMLYIELRKDGKPVNPARWWVHR</sequence>
<organism evidence="9 10">
    <name type="scientific">Candidatus Tokpelaia hoelldobleri</name>
    <dbReference type="NCBI Taxonomy" id="1902579"/>
    <lineage>
        <taxon>Bacteria</taxon>
        <taxon>Pseudomonadati</taxon>
        <taxon>Pseudomonadota</taxon>
        <taxon>Alphaproteobacteria</taxon>
        <taxon>Hyphomicrobiales</taxon>
        <taxon>Candidatus Tokpelaia</taxon>
    </lineage>
</organism>
<keyword evidence="5" id="KW-0862">Zinc</keyword>
<keyword evidence="3" id="KW-0479">Metal-binding</keyword>
<dbReference type="SUPFAM" id="SSF51261">
    <property type="entry name" value="Duplicated hybrid motif"/>
    <property type="match status" value="1"/>
</dbReference>
<evidence type="ECO:0000259" key="8">
    <source>
        <dbReference type="Pfam" id="PF01551"/>
    </source>
</evidence>
<keyword evidence="6" id="KW-0482">Metalloprotease</keyword>
<proteinExistence type="predicted"/>
<keyword evidence="4" id="KW-0378">Hydrolase</keyword>
<dbReference type="KEGG" id="thd:BHV28_11210"/>
<keyword evidence="10" id="KW-1185">Reference proteome</keyword>
<dbReference type="PANTHER" id="PTHR21666:SF288">
    <property type="entry name" value="CELL DIVISION PROTEIN YTFB"/>
    <property type="match status" value="1"/>
</dbReference>
<dbReference type="GO" id="GO:0046872">
    <property type="term" value="F:metal ion binding"/>
    <property type="evidence" value="ECO:0007669"/>
    <property type="project" value="UniProtKB-KW"/>
</dbReference>
<feature type="coiled-coil region" evidence="7">
    <location>
        <begin position="177"/>
        <end position="257"/>
    </location>
</feature>
<evidence type="ECO:0000256" key="1">
    <source>
        <dbReference type="ARBA" id="ARBA00001947"/>
    </source>
</evidence>
<dbReference type="InterPro" id="IPR011055">
    <property type="entry name" value="Dup_hybrid_motif"/>
</dbReference>
<dbReference type="Pfam" id="PF01551">
    <property type="entry name" value="Peptidase_M23"/>
    <property type="match status" value="1"/>
</dbReference>
<dbReference type="InterPro" id="IPR016047">
    <property type="entry name" value="M23ase_b-sheet_dom"/>
</dbReference>
<name>A0A1U9JVC5_9HYPH</name>
<dbReference type="CDD" id="cd12797">
    <property type="entry name" value="M23_peptidase"/>
    <property type="match status" value="1"/>
</dbReference>
<reference evidence="9 10" key="1">
    <citation type="journal article" date="2010" name="Science">
        <title>Genomic comparison of the ants Camponotus floridanus and Harpegnathos saltator.</title>
        <authorList>
            <person name="Bonasio R."/>
            <person name="Zhang G."/>
            <person name="Ye C."/>
            <person name="Mutti N.S."/>
            <person name="Fang X."/>
            <person name="Qin N."/>
            <person name="Donahue G."/>
            <person name="Yang P."/>
            <person name="Li Q."/>
            <person name="Li C."/>
            <person name="Zhang P."/>
            <person name="Huang Z."/>
            <person name="Berger S.L."/>
            <person name="Reinberg D."/>
            <person name="Wang J."/>
            <person name="Liebig J."/>
        </authorList>
    </citation>
    <scope>NUCLEOTIDE SEQUENCE [LARGE SCALE GENOMIC DNA]</scope>
    <source>
        <strain evidence="9 10">Hsal</strain>
    </source>
</reference>
<dbReference type="GO" id="GO:0004222">
    <property type="term" value="F:metalloendopeptidase activity"/>
    <property type="evidence" value="ECO:0007669"/>
    <property type="project" value="TreeGrafter"/>
</dbReference>
<evidence type="ECO:0000313" key="10">
    <source>
        <dbReference type="Proteomes" id="UP000188912"/>
    </source>
</evidence>
<evidence type="ECO:0000256" key="4">
    <source>
        <dbReference type="ARBA" id="ARBA00022801"/>
    </source>
</evidence>
<accession>A0A1U9JVC5</accession>
<comment type="cofactor">
    <cofactor evidence="1">
        <name>Zn(2+)</name>
        <dbReference type="ChEBI" id="CHEBI:29105"/>
    </cofactor>
</comment>
<evidence type="ECO:0000256" key="6">
    <source>
        <dbReference type="ARBA" id="ARBA00023049"/>
    </source>
</evidence>
<evidence type="ECO:0000313" key="9">
    <source>
        <dbReference type="EMBL" id="AQS41809.1"/>
    </source>
</evidence>
<dbReference type="GO" id="GO:0006508">
    <property type="term" value="P:proteolysis"/>
    <property type="evidence" value="ECO:0007669"/>
    <property type="project" value="UniProtKB-KW"/>
</dbReference>
<dbReference type="STRING" id="1902579.BHV28_11210"/>
<dbReference type="InterPro" id="IPR050570">
    <property type="entry name" value="Cell_wall_metabolism_enzyme"/>
</dbReference>
<protein>
    <submittedName>
        <fullName evidence="9">Peptidase</fullName>
    </submittedName>
</protein>
<keyword evidence="7" id="KW-0175">Coiled coil</keyword>
<keyword evidence="2" id="KW-0645">Protease</keyword>